<organism evidence="1 2">
    <name type="scientific">Adlercreutzia equolifaciens</name>
    <dbReference type="NCBI Taxonomy" id="446660"/>
    <lineage>
        <taxon>Bacteria</taxon>
        <taxon>Bacillati</taxon>
        <taxon>Actinomycetota</taxon>
        <taxon>Coriobacteriia</taxon>
        <taxon>Eggerthellales</taxon>
        <taxon>Eggerthellaceae</taxon>
        <taxon>Adlercreutzia</taxon>
    </lineage>
</organism>
<accession>A0A6L8Q197</accession>
<dbReference type="InterPro" id="IPR016024">
    <property type="entry name" value="ARM-type_fold"/>
</dbReference>
<dbReference type="Proteomes" id="UP000472380">
    <property type="component" value="Unassembled WGS sequence"/>
</dbReference>
<evidence type="ECO:0000313" key="1">
    <source>
        <dbReference type="EMBL" id="MZG27078.1"/>
    </source>
</evidence>
<reference evidence="1 2" key="1">
    <citation type="submission" date="2019-07" db="EMBL/GenBank/DDBJ databases">
        <title>Draft genome sequence of Adlercreutzia equolifaciens IPLA 37004, a human intestinal strain that does not produces equol from daidzein.</title>
        <authorList>
            <person name="Vazquez L."/>
            <person name="Florez A.B."/>
            <person name="Mayo B."/>
        </authorList>
    </citation>
    <scope>NUCLEOTIDE SEQUENCE [LARGE SCALE GENOMIC DNA]</scope>
    <source>
        <strain evidence="1 2">IPLA 37004</strain>
    </source>
</reference>
<dbReference type="SUPFAM" id="SSF48371">
    <property type="entry name" value="ARM repeat"/>
    <property type="match status" value="1"/>
</dbReference>
<dbReference type="EMBL" id="VJNE01000001">
    <property type="protein sequence ID" value="MZG27078.1"/>
    <property type="molecule type" value="Genomic_DNA"/>
</dbReference>
<dbReference type="CDD" id="cd06561">
    <property type="entry name" value="AlkD_like"/>
    <property type="match status" value="1"/>
</dbReference>
<evidence type="ECO:0000313" key="2">
    <source>
        <dbReference type="Proteomes" id="UP000472380"/>
    </source>
</evidence>
<name>A0A6L8Q197_9ACTN</name>
<proteinExistence type="predicted"/>
<protein>
    <submittedName>
        <fullName evidence="1">DNA alkylation repair protein</fullName>
    </submittedName>
</protein>
<comment type="caution">
    <text evidence="1">The sequence shown here is derived from an EMBL/GenBank/DDBJ whole genome shotgun (WGS) entry which is preliminary data.</text>
</comment>
<dbReference type="AlphaFoldDB" id="A0A6L8Q197"/>
<gene>
    <name evidence="1" type="ORF">FM068_00475</name>
</gene>
<dbReference type="Pfam" id="PF08713">
    <property type="entry name" value="DNA_alkylation"/>
    <property type="match status" value="1"/>
</dbReference>
<dbReference type="InterPro" id="IPR014825">
    <property type="entry name" value="DNA_alkylation"/>
</dbReference>
<dbReference type="Gene3D" id="1.25.10.90">
    <property type="match status" value="1"/>
</dbReference>
<sequence>MADGLSLLPLGVSSWFATRPGEKAEKGGAVAIREDVGAFLVSHADEGYRAFQAKLIPNIDAATIVGVRTPELRKFAKGLARREDAGEFLAALPHGTFEENQLHSFVIAQERDFDKLVGEIERFLPFVDNWATCDQLSCRGFAANPDAALAKARSWLESDHEYTVRFAIGVLMELFLDERFRPEFFAWVIGVSRPEYYVNMMRAWYFAEALAKQPAAAEAVIASGALDEWTHNKAIQKAVESRRIPAEQKDRLRAMKRRP</sequence>